<keyword evidence="1" id="KW-0812">Transmembrane</keyword>
<gene>
    <name evidence="2" type="ORF">MM415B00496_0034</name>
</gene>
<accession>A0A6M3J3M8</accession>
<feature type="transmembrane region" description="Helical" evidence="1">
    <location>
        <begin position="116"/>
        <end position="136"/>
    </location>
</feature>
<protein>
    <submittedName>
        <fullName evidence="2">Uncharacterized protein</fullName>
    </submittedName>
</protein>
<keyword evidence="1" id="KW-1133">Transmembrane helix</keyword>
<feature type="transmembrane region" description="Helical" evidence="1">
    <location>
        <begin position="29"/>
        <end position="50"/>
    </location>
</feature>
<feature type="transmembrane region" description="Helical" evidence="1">
    <location>
        <begin position="148"/>
        <end position="169"/>
    </location>
</feature>
<dbReference type="EMBL" id="MT141520">
    <property type="protein sequence ID" value="QJA64476.1"/>
    <property type="molecule type" value="Genomic_DNA"/>
</dbReference>
<evidence type="ECO:0000256" key="1">
    <source>
        <dbReference type="SAM" id="Phobius"/>
    </source>
</evidence>
<organism evidence="2">
    <name type="scientific">viral metagenome</name>
    <dbReference type="NCBI Taxonomy" id="1070528"/>
    <lineage>
        <taxon>unclassified sequences</taxon>
        <taxon>metagenomes</taxon>
        <taxon>organismal metagenomes</taxon>
    </lineage>
</organism>
<proteinExistence type="predicted"/>
<reference evidence="2" key="1">
    <citation type="submission" date="2020-03" db="EMBL/GenBank/DDBJ databases">
        <title>The deep terrestrial virosphere.</title>
        <authorList>
            <person name="Holmfeldt K."/>
            <person name="Nilsson E."/>
            <person name="Simone D."/>
            <person name="Lopez-Fernandez M."/>
            <person name="Wu X."/>
            <person name="de Brujin I."/>
            <person name="Lundin D."/>
            <person name="Andersson A."/>
            <person name="Bertilsson S."/>
            <person name="Dopson M."/>
        </authorList>
    </citation>
    <scope>NUCLEOTIDE SEQUENCE</scope>
    <source>
        <strain evidence="2">MM415B00496</strain>
    </source>
</reference>
<evidence type="ECO:0000313" key="2">
    <source>
        <dbReference type="EMBL" id="QJA64476.1"/>
    </source>
</evidence>
<dbReference type="AlphaFoldDB" id="A0A6M3J3M8"/>
<keyword evidence="1" id="KW-0472">Membrane</keyword>
<feature type="transmembrane region" description="Helical" evidence="1">
    <location>
        <begin position="83"/>
        <end position="104"/>
    </location>
</feature>
<name>A0A6M3J3M8_9ZZZZ</name>
<sequence length="182" mass="20615">MVAKNSIQKLTEYLFPEKISKFRNLMESMAEYVLSVVMGLLVAVGIHELVHLKMLQFFGGNGYISIDIWGNGWMTFTQYPAEAWMLTVTALAGGVGVALIYALKMFMDLKDDYEEAYALIPLIVNQLAYGIFEGFFIFNMPKEQFDSIAMDIAVITFIAGFLASILLFARKWVNIHYPKTPQ</sequence>